<evidence type="ECO:0000313" key="5">
    <source>
        <dbReference type="EMBL" id="KAF1941169.1"/>
    </source>
</evidence>
<protein>
    <submittedName>
        <fullName evidence="5">WD40 repeat-like protein</fullName>
    </submittedName>
</protein>
<reference evidence="5" key="1">
    <citation type="journal article" date="2020" name="Stud. Mycol.">
        <title>101 Dothideomycetes genomes: a test case for predicting lifestyles and emergence of pathogens.</title>
        <authorList>
            <person name="Haridas S."/>
            <person name="Albert R."/>
            <person name="Binder M."/>
            <person name="Bloem J."/>
            <person name="Labutti K."/>
            <person name="Salamov A."/>
            <person name="Andreopoulos B."/>
            <person name="Baker S."/>
            <person name="Barry K."/>
            <person name="Bills G."/>
            <person name="Bluhm B."/>
            <person name="Cannon C."/>
            <person name="Castanera R."/>
            <person name="Culley D."/>
            <person name="Daum C."/>
            <person name="Ezra D."/>
            <person name="Gonzalez J."/>
            <person name="Henrissat B."/>
            <person name="Kuo A."/>
            <person name="Liang C."/>
            <person name="Lipzen A."/>
            <person name="Lutzoni F."/>
            <person name="Magnuson J."/>
            <person name="Mondo S."/>
            <person name="Nolan M."/>
            <person name="Ohm R."/>
            <person name="Pangilinan J."/>
            <person name="Park H.-J."/>
            <person name="Ramirez L."/>
            <person name="Alfaro M."/>
            <person name="Sun H."/>
            <person name="Tritt A."/>
            <person name="Yoshinaga Y."/>
            <person name="Zwiers L.-H."/>
            <person name="Turgeon B."/>
            <person name="Goodwin S."/>
            <person name="Spatafora J."/>
            <person name="Crous P."/>
            <person name="Grigoriev I."/>
        </authorList>
    </citation>
    <scope>NUCLEOTIDE SEQUENCE</scope>
    <source>
        <strain evidence="5">CBS 161.51</strain>
    </source>
</reference>
<dbReference type="EMBL" id="ML976051">
    <property type="protein sequence ID" value="KAF1941169.1"/>
    <property type="molecule type" value="Genomic_DNA"/>
</dbReference>
<evidence type="ECO:0000256" key="4">
    <source>
        <dbReference type="SAM" id="MobiDB-lite"/>
    </source>
</evidence>
<evidence type="ECO:0000256" key="1">
    <source>
        <dbReference type="ARBA" id="ARBA00022574"/>
    </source>
</evidence>
<feature type="compositionally biased region" description="Polar residues" evidence="4">
    <location>
        <begin position="8"/>
        <end position="27"/>
    </location>
</feature>
<dbReference type="SMART" id="SM00320">
    <property type="entry name" value="WD40"/>
    <property type="match status" value="7"/>
</dbReference>
<dbReference type="Pfam" id="PF23627">
    <property type="entry name" value="LisH_WDR26"/>
    <property type="match status" value="1"/>
</dbReference>
<feature type="compositionally biased region" description="Polar residues" evidence="4">
    <location>
        <begin position="43"/>
        <end position="52"/>
    </location>
</feature>
<gene>
    <name evidence="5" type="ORF">EJ02DRAFT_423271</name>
</gene>
<evidence type="ECO:0000256" key="2">
    <source>
        <dbReference type="ARBA" id="ARBA00022737"/>
    </source>
</evidence>
<dbReference type="SUPFAM" id="SSF50978">
    <property type="entry name" value="WD40 repeat-like"/>
    <property type="match status" value="1"/>
</dbReference>
<keyword evidence="6" id="KW-1185">Reference proteome</keyword>
<keyword evidence="2" id="KW-0677">Repeat</keyword>
<dbReference type="Pfam" id="PF00400">
    <property type="entry name" value="WD40"/>
    <property type="match status" value="4"/>
</dbReference>
<evidence type="ECO:0000256" key="3">
    <source>
        <dbReference type="PROSITE-ProRule" id="PRU00221"/>
    </source>
</evidence>
<dbReference type="InterPro" id="IPR001680">
    <property type="entry name" value="WD40_rpt"/>
</dbReference>
<dbReference type="PANTHER" id="PTHR22838:SF0">
    <property type="entry name" value="WD REPEAT-CONTAINING PROTEIN 26"/>
    <property type="match status" value="1"/>
</dbReference>
<dbReference type="PROSITE" id="PS50896">
    <property type="entry name" value="LISH"/>
    <property type="match status" value="1"/>
</dbReference>
<sequence length="620" mass="68141">MRLDNDASKSSQSPSRNFPNGSSQASGPKSPAGKGSNGEAYRSTESNGSYTNGGPVANGGSVPSTFFGHDREEVTRILIQSLTDLGYHSAAGALCKESGFQLEGPTVASFRSAVLNGDWDQAEVLLFGSTTYDTEGGVGLDASYGKPWGKARSRPSSHHSGGLTLAEIANRDEMLFWMKQQKYLELLERRDLNKALAVLRQELTPLHHDVGRLHALSSLIMCQSADDLRHQAQWDGAQGESRMHLLSDLSRSISPRIMIPEHRLSVLLNEVKDGWIANCLYHNTAASPSLYLDHNCERDDFPTKAVLDLKHHKDEVWFVQYSNDGTKLASTSKDMTIIIYETTTYKVLHHLQDHRDSGVVHVAWSPDDTKIITCCSQPENSARIWDVKTGACIQRISDFTYPCTTAAWAPSGRQVIIGSQDDKIGCGIWDVDGHEVHNFCEDGGKLRANDLAVSPDGQRLVIVTDSSILVFDFTSYEKIAEFQVDDVKLTSVSISQDSRHMLVSMNEDQIKLMEIDTGDVIQRFEAHTQKQFIIRSAFGGADENFVVSGSEDSRIYIWRSNGLLIEALDAHPGCVNSIAWHPKDPGTFASAGDDKKVKIWKPLSALPIPSAGGSSNGYGR</sequence>
<dbReference type="InterPro" id="IPR036322">
    <property type="entry name" value="WD40_repeat_dom_sf"/>
</dbReference>
<dbReference type="PROSITE" id="PS50294">
    <property type="entry name" value="WD_REPEATS_REGION"/>
    <property type="match status" value="1"/>
</dbReference>
<evidence type="ECO:0000313" key="6">
    <source>
        <dbReference type="Proteomes" id="UP000800038"/>
    </source>
</evidence>
<dbReference type="Proteomes" id="UP000800038">
    <property type="component" value="Unassembled WGS sequence"/>
</dbReference>
<dbReference type="InterPro" id="IPR051350">
    <property type="entry name" value="WD_repeat-ST_regulator"/>
</dbReference>
<dbReference type="PROSITE" id="PS50082">
    <property type="entry name" value="WD_REPEATS_2"/>
    <property type="match status" value="2"/>
</dbReference>
<keyword evidence="1 3" id="KW-0853">WD repeat</keyword>
<dbReference type="AlphaFoldDB" id="A0A6A5SNW8"/>
<dbReference type="Gene3D" id="2.130.10.10">
    <property type="entry name" value="YVTN repeat-like/Quinoprotein amine dehydrogenase"/>
    <property type="match status" value="1"/>
</dbReference>
<dbReference type="InterPro" id="IPR015943">
    <property type="entry name" value="WD40/YVTN_repeat-like_dom_sf"/>
</dbReference>
<organism evidence="5 6">
    <name type="scientific">Clathrospora elynae</name>
    <dbReference type="NCBI Taxonomy" id="706981"/>
    <lineage>
        <taxon>Eukaryota</taxon>
        <taxon>Fungi</taxon>
        <taxon>Dikarya</taxon>
        <taxon>Ascomycota</taxon>
        <taxon>Pezizomycotina</taxon>
        <taxon>Dothideomycetes</taxon>
        <taxon>Pleosporomycetidae</taxon>
        <taxon>Pleosporales</taxon>
        <taxon>Diademaceae</taxon>
        <taxon>Clathrospora</taxon>
    </lineage>
</organism>
<feature type="repeat" description="WD" evidence="3">
    <location>
        <begin position="309"/>
        <end position="350"/>
    </location>
</feature>
<proteinExistence type="predicted"/>
<dbReference type="CDD" id="cd00200">
    <property type="entry name" value="WD40"/>
    <property type="match status" value="1"/>
</dbReference>
<accession>A0A6A5SNW8</accession>
<feature type="repeat" description="WD" evidence="3">
    <location>
        <begin position="568"/>
        <end position="601"/>
    </location>
</feature>
<feature type="region of interest" description="Disordered" evidence="4">
    <location>
        <begin position="1"/>
        <end position="67"/>
    </location>
</feature>
<name>A0A6A5SNW8_9PLEO</name>
<dbReference type="InterPro" id="IPR006594">
    <property type="entry name" value="LisH"/>
</dbReference>
<dbReference type="GO" id="GO:0034657">
    <property type="term" value="C:GID complex"/>
    <property type="evidence" value="ECO:0007669"/>
    <property type="project" value="TreeGrafter"/>
</dbReference>
<dbReference type="OrthoDB" id="972532at2759"/>
<dbReference type="GO" id="GO:0043161">
    <property type="term" value="P:proteasome-mediated ubiquitin-dependent protein catabolic process"/>
    <property type="evidence" value="ECO:0007669"/>
    <property type="project" value="TreeGrafter"/>
</dbReference>
<dbReference type="PANTHER" id="PTHR22838">
    <property type="entry name" value="WD REPEAT PROTEIN 26-RELATED"/>
    <property type="match status" value="1"/>
</dbReference>